<dbReference type="InterPro" id="IPR011990">
    <property type="entry name" value="TPR-like_helical_dom_sf"/>
</dbReference>
<evidence type="ECO:0000313" key="2">
    <source>
        <dbReference type="Proteomes" id="UP000578112"/>
    </source>
</evidence>
<reference evidence="1 2" key="1">
    <citation type="submission" date="2020-08" db="EMBL/GenBank/DDBJ databases">
        <title>Sequencing the genomes of 1000 actinobacteria strains.</title>
        <authorList>
            <person name="Klenk H.-P."/>
        </authorList>
    </citation>
    <scope>NUCLEOTIDE SEQUENCE [LARGE SCALE GENOMIC DNA]</scope>
    <source>
        <strain evidence="1 2">DSM 43149</strain>
    </source>
</reference>
<keyword evidence="2" id="KW-1185">Reference proteome</keyword>
<sequence>MTLWEKAGDCYQQNGALGDAARCYARAGRFRLAAELYVQAGDVHAAAPMYEQAGDPSQAAWLLVHTAGDVTAARACLARGGTPEPTDTGSGPAWSAASLVHRLAEARCDLEERIREPATLRLLADVQEALAGGHPVNDIRIPDWSTIIAVRLRRLDQAALVHAAAVRGRRSGARQRWITWSAAEFGVPVVLPPDPVAAPARAAERPA</sequence>
<comment type="caution">
    <text evidence="1">The sequence shown here is derived from an EMBL/GenBank/DDBJ whole genome shotgun (WGS) entry which is preliminary data.</text>
</comment>
<dbReference type="AlphaFoldDB" id="A0A7W7I3G8"/>
<dbReference type="EMBL" id="JACHNH010000001">
    <property type="protein sequence ID" value="MBB4765765.1"/>
    <property type="molecule type" value="Genomic_DNA"/>
</dbReference>
<protein>
    <submittedName>
        <fullName evidence="1">Uncharacterized protein</fullName>
    </submittedName>
</protein>
<name>A0A7W7I3G8_9ACTN</name>
<organism evidence="1 2">
    <name type="scientific">Actinoplanes digitatis</name>
    <dbReference type="NCBI Taxonomy" id="1868"/>
    <lineage>
        <taxon>Bacteria</taxon>
        <taxon>Bacillati</taxon>
        <taxon>Actinomycetota</taxon>
        <taxon>Actinomycetes</taxon>
        <taxon>Micromonosporales</taxon>
        <taxon>Micromonosporaceae</taxon>
        <taxon>Actinoplanes</taxon>
    </lineage>
</organism>
<proteinExistence type="predicted"/>
<dbReference type="Gene3D" id="1.25.40.10">
    <property type="entry name" value="Tetratricopeptide repeat domain"/>
    <property type="match status" value="1"/>
</dbReference>
<accession>A0A7W7I3G8</accession>
<evidence type="ECO:0000313" key="1">
    <source>
        <dbReference type="EMBL" id="MBB4765765.1"/>
    </source>
</evidence>
<dbReference type="Proteomes" id="UP000578112">
    <property type="component" value="Unassembled WGS sequence"/>
</dbReference>
<dbReference type="RefSeq" id="WP_184996778.1">
    <property type="nucleotide sequence ID" value="NZ_BOMK01000021.1"/>
</dbReference>
<dbReference type="SUPFAM" id="SSF48452">
    <property type="entry name" value="TPR-like"/>
    <property type="match status" value="1"/>
</dbReference>
<gene>
    <name evidence="1" type="ORF">BJ971_006321</name>
</gene>